<dbReference type="EMBL" id="KI632098">
    <property type="protein sequence ID" value="EYU24961.1"/>
    <property type="molecule type" value="Genomic_DNA"/>
</dbReference>
<evidence type="ECO:0000313" key="3">
    <source>
        <dbReference type="Proteomes" id="UP000030748"/>
    </source>
</evidence>
<name>A0A022QAL2_ERYGU</name>
<proteinExistence type="predicted"/>
<evidence type="ECO:0000313" key="2">
    <source>
        <dbReference type="EMBL" id="EYU24961.1"/>
    </source>
</evidence>
<keyword evidence="1" id="KW-0732">Signal</keyword>
<sequence>MKMVAAAPKSCLFILVTCLYMHACITSQHKYPLANKGILVNYSPISRGTTDDSSRSRFEMATVECWRRGFAFLDFQRRRFNGDRLSATTSKISDSQLNK</sequence>
<evidence type="ECO:0000256" key="1">
    <source>
        <dbReference type="SAM" id="SignalP"/>
    </source>
</evidence>
<accession>A0A022QAL2</accession>
<dbReference type="Proteomes" id="UP000030748">
    <property type="component" value="Unassembled WGS sequence"/>
</dbReference>
<evidence type="ECO:0008006" key="4">
    <source>
        <dbReference type="Google" id="ProtNLM"/>
    </source>
</evidence>
<protein>
    <recommendedName>
        <fullName evidence="4">Secreted protein</fullName>
    </recommendedName>
</protein>
<gene>
    <name evidence="2" type="ORF">MIMGU_mgv1a016961mg</name>
</gene>
<dbReference type="AlphaFoldDB" id="A0A022QAL2"/>
<feature type="chain" id="PRO_5001507092" description="Secreted protein" evidence="1">
    <location>
        <begin position="27"/>
        <end position="99"/>
    </location>
</feature>
<keyword evidence="3" id="KW-1185">Reference proteome</keyword>
<organism evidence="2 3">
    <name type="scientific">Erythranthe guttata</name>
    <name type="common">Yellow monkey flower</name>
    <name type="synonym">Mimulus guttatus</name>
    <dbReference type="NCBI Taxonomy" id="4155"/>
    <lineage>
        <taxon>Eukaryota</taxon>
        <taxon>Viridiplantae</taxon>
        <taxon>Streptophyta</taxon>
        <taxon>Embryophyta</taxon>
        <taxon>Tracheophyta</taxon>
        <taxon>Spermatophyta</taxon>
        <taxon>Magnoliopsida</taxon>
        <taxon>eudicotyledons</taxon>
        <taxon>Gunneridae</taxon>
        <taxon>Pentapetalae</taxon>
        <taxon>asterids</taxon>
        <taxon>lamiids</taxon>
        <taxon>Lamiales</taxon>
        <taxon>Phrymaceae</taxon>
        <taxon>Erythranthe</taxon>
    </lineage>
</organism>
<feature type="signal peptide" evidence="1">
    <location>
        <begin position="1"/>
        <end position="26"/>
    </location>
</feature>
<reference evidence="2 3" key="1">
    <citation type="journal article" date="2013" name="Proc. Natl. Acad. Sci. U.S.A.">
        <title>Fine-scale variation in meiotic recombination in Mimulus inferred from population shotgun sequencing.</title>
        <authorList>
            <person name="Hellsten U."/>
            <person name="Wright K.M."/>
            <person name="Jenkins J."/>
            <person name="Shu S."/>
            <person name="Yuan Y."/>
            <person name="Wessler S.R."/>
            <person name="Schmutz J."/>
            <person name="Willis J.H."/>
            <person name="Rokhsar D.S."/>
        </authorList>
    </citation>
    <scope>NUCLEOTIDE SEQUENCE [LARGE SCALE GENOMIC DNA]</scope>
    <source>
        <strain evidence="3">cv. DUN x IM62</strain>
    </source>
</reference>